<dbReference type="PANTHER" id="PTHR46411:SF3">
    <property type="entry name" value="AAA+ ATPASE DOMAIN-CONTAINING PROTEIN"/>
    <property type="match status" value="1"/>
</dbReference>
<keyword evidence="3" id="KW-1185">Reference proteome</keyword>
<dbReference type="SMART" id="SM00382">
    <property type="entry name" value="AAA"/>
    <property type="match status" value="1"/>
</dbReference>
<gene>
    <name evidence="2" type="ORF">B0T14DRAFT_499790</name>
</gene>
<dbReference type="AlphaFoldDB" id="A0AA39WFP0"/>
<protein>
    <recommendedName>
        <fullName evidence="1">AAA+ ATPase domain-containing protein</fullName>
    </recommendedName>
</protein>
<organism evidence="2 3">
    <name type="scientific">Immersiella caudata</name>
    <dbReference type="NCBI Taxonomy" id="314043"/>
    <lineage>
        <taxon>Eukaryota</taxon>
        <taxon>Fungi</taxon>
        <taxon>Dikarya</taxon>
        <taxon>Ascomycota</taxon>
        <taxon>Pezizomycotina</taxon>
        <taxon>Sordariomycetes</taxon>
        <taxon>Sordariomycetidae</taxon>
        <taxon>Sordariales</taxon>
        <taxon>Lasiosphaeriaceae</taxon>
        <taxon>Immersiella</taxon>
    </lineage>
</organism>
<dbReference type="PANTHER" id="PTHR46411">
    <property type="entry name" value="FAMILY ATPASE, PUTATIVE-RELATED"/>
    <property type="match status" value="1"/>
</dbReference>
<dbReference type="Gene3D" id="3.40.50.300">
    <property type="entry name" value="P-loop containing nucleotide triphosphate hydrolases"/>
    <property type="match status" value="1"/>
</dbReference>
<sequence>MAKAAKSLVHSMAKQHTAEDLFDGFIQGEGKGIICLFSGPPGSGKTLTTEAVAESTEPPLYSVSASDLGTHPINVEEKLSEVLELASKWNAILLTDEADVSLQARTKENVNRNTLVSFVLGAARVLSKGTDPDDESDRRARRGI</sequence>
<dbReference type="Proteomes" id="UP001175000">
    <property type="component" value="Unassembled WGS sequence"/>
</dbReference>
<accession>A0AA39WFP0</accession>
<feature type="domain" description="AAA+ ATPase" evidence="1">
    <location>
        <begin position="31"/>
        <end position="142"/>
    </location>
</feature>
<evidence type="ECO:0000313" key="2">
    <source>
        <dbReference type="EMBL" id="KAK0614546.1"/>
    </source>
</evidence>
<evidence type="ECO:0000313" key="3">
    <source>
        <dbReference type="Proteomes" id="UP001175000"/>
    </source>
</evidence>
<reference evidence="2" key="1">
    <citation type="submission" date="2023-06" db="EMBL/GenBank/DDBJ databases">
        <title>Genome-scale phylogeny and comparative genomics of the fungal order Sordariales.</title>
        <authorList>
            <consortium name="Lawrence Berkeley National Laboratory"/>
            <person name="Hensen N."/>
            <person name="Bonometti L."/>
            <person name="Westerberg I."/>
            <person name="Brannstrom I.O."/>
            <person name="Guillou S."/>
            <person name="Cros-Aarteil S."/>
            <person name="Calhoun S."/>
            <person name="Haridas S."/>
            <person name="Kuo A."/>
            <person name="Mondo S."/>
            <person name="Pangilinan J."/>
            <person name="Riley R."/>
            <person name="Labutti K."/>
            <person name="Andreopoulos B."/>
            <person name="Lipzen A."/>
            <person name="Chen C."/>
            <person name="Yanf M."/>
            <person name="Daum C."/>
            <person name="Ng V."/>
            <person name="Clum A."/>
            <person name="Steindorff A."/>
            <person name="Ohm R."/>
            <person name="Martin F."/>
            <person name="Silar P."/>
            <person name="Natvig D."/>
            <person name="Lalanne C."/>
            <person name="Gautier V."/>
            <person name="Ament-Velasquez S.L."/>
            <person name="Kruys A."/>
            <person name="Hutchinson M.I."/>
            <person name="Powell A.J."/>
            <person name="Barry K."/>
            <person name="Miller A.N."/>
            <person name="Grigoriev I.V."/>
            <person name="Debuchy R."/>
            <person name="Gladieux P."/>
            <person name="Thoren M.H."/>
            <person name="Johannesson H."/>
        </authorList>
    </citation>
    <scope>NUCLEOTIDE SEQUENCE</scope>
    <source>
        <strain evidence="2">CBS 606.72</strain>
    </source>
</reference>
<dbReference type="EMBL" id="JAULSU010000006">
    <property type="protein sequence ID" value="KAK0614546.1"/>
    <property type="molecule type" value="Genomic_DNA"/>
</dbReference>
<name>A0AA39WFP0_9PEZI</name>
<dbReference type="GO" id="GO:0016887">
    <property type="term" value="F:ATP hydrolysis activity"/>
    <property type="evidence" value="ECO:0007669"/>
    <property type="project" value="InterPro"/>
</dbReference>
<dbReference type="InterPro" id="IPR027417">
    <property type="entry name" value="P-loop_NTPase"/>
</dbReference>
<proteinExistence type="predicted"/>
<dbReference type="SUPFAM" id="SSF52540">
    <property type="entry name" value="P-loop containing nucleoside triphosphate hydrolases"/>
    <property type="match status" value="1"/>
</dbReference>
<evidence type="ECO:0000259" key="1">
    <source>
        <dbReference type="SMART" id="SM00382"/>
    </source>
</evidence>
<dbReference type="InterPro" id="IPR003959">
    <property type="entry name" value="ATPase_AAA_core"/>
</dbReference>
<dbReference type="Pfam" id="PF00004">
    <property type="entry name" value="AAA"/>
    <property type="match status" value="1"/>
</dbReference>
<comment type="caution">
    <text evidence="2">The sequence shown here is derived from an EMBL/GenBank/DDBJ whole genome shotgun (WGS) entry which is preliminary data.</text>
</comment>
<dbReference type="GO" id="GO:0005524">
    <property type="term" value="F:ATP binding"/>
    <property type="evidence" value="ECO:0007669"/>
    <property type="project" value="InterPro"/>
</dbReference>
<dbReference type="InterPro" id="IPR003593">
    <property type="entry name" value="AAA+_ATPase"/>
</dbReference>